<comment type="caution">
    <text evidence="3">The sequence shown here is derived from an EMBL/GenBank/DDBJ whole genome shotgun (WGS) entry which is preliminary data.</text>
</comment>
<keyword evidence="1" id="KW-1133">Transmembrane helix</keyword>
<organism evidence="3 4">
    <name type="scientific">Deminuibacter soli</name>
    <dbReference type="NCBI Taxonomy" id="2291815"/>
    <lineage>
        <taxon>Bacteria</taxon>
        <taxon>Pseudomonadati</taxon>
        <taxon>Bacteroidota</taxon>
        <taxon>Chitinophagia</taxon>
        <taxon>Chitinophagales</taxon>
        <taxon>Chitinophagaceae</taxon>
        <taxon>Deminuibacter</taxon>
    </lineage>
</organism>
<name>A0A3E1NCT7_9BACT</name>
<dbReference type="RefSeq" id="WP_116849852.1">
    <property type="nucleotide sequence ID" value="NZ_QTJU01000017.1"/>
</dbReference>
<dbReference type="OrthoDB" id="1523735at2"/>
<evidence type="ECO:0000313" key="3">
    <source>
        <dbReference type="EMBL" id="RFM25672.1"/>
    </source>
</evidence>
<dbReference type="GO" id="GO:0016989">
    <property type="term" value="F:sigma factor antagonist activity"/>
    <property type="evidence" value="ECO:0007669"/>
    <property type="project" value="TreeGrafter"/>
</dbReference>
<dbReference type="InterPro" id="IPR006860">
    <property type="entry name" value="FecR"/>
</dbReference>
<gene>
    <name evidence="3" type="ORF">DXN05_23995</name>
</gene>
<dbReference type="PIRSF" id="PIRSF018266">
    <property type="entry name" value="FecR"/>
    <property type="match status" value="1"/>
</dbReference>
<keyword evidence="1" id="KW-0472">Membrane</keyword>
<evidence type="ECO:0000259" key="2">
    <source>
        <dbReference type="Pfam" id="PF04773"/>
    </source>
</evidence>
<protein>
    <recommendedName>
        <fullName evidence="2">FecR protein domain-containing protein</fullName>
    </recommendedName>
</protein>
<proteinExistence type="predicted"/>
<dbReference type="PANTHER" id="PTHR30273:SF2">
    <property type="entry name" value="PROTEIN FECR"/>
    <property type="match status" value="1"/>
</dbReference>
<evidence type="ECO:0000256" key="1">
    <source>
        <dbReference type="SAM" id="Phobius"/>
    </source>
</evidence>
<dbReference type="EMBL" id="QTJU01000017">
    <property type="protein sequence ID" value="RFM25672.1"/>
    <property type="molecule type" value="Genomic_DNA"/>
</dbReference>
<feature type="domain" description="FecR protein" evidence="2">
    <location>
        <begin position="127"/>
        <end position="218"/>
    </location>
</feature>
<dbReference type="Pfam" id="PF04773">
    <property type="entry name" value="FecR"/>
    <property type="match status" value="1"/>
</dbReference>
<dbReference type="AlphaFoldDB" id="A0A3E1NCT7"/>
<sequence length="284" mass="31633">MSPEKLFYTLLRRKLSGEASAGDLEQLGRLVACSQEWRLLHDRLLTHHQDAGNLRNDADEAYAAQYVKMQLSGRFDPKTLEPALPPESVMPPKVLMYVAIIAAILLAATLLYYRYQPVAAYTQTRHYETIAGQVKKIRLPDGSQVYLNSNSRLSYTENNTTQTREVNVAGEAFFEVVRLRNKPFQVYTAQLSYNTTGAFFNIRSYDQDTAVQTILLQGDMEVTLGNRSGQRIILAPNEKMTCIKQPAAGPQPADILSIQILGRPAGDSTATAAETGWIKNAALY</sequence>
<keyword evidence="1" id="KW-0812">Transmembrane</keyword>
<dbReference type="Proteomes" id="UP000261284">
    <property type="component" value="Unassembled WGS sequence"/>
</dbReference>
<dbReference type="Gene3D" id="2.60.120.1440">
    <property type="match status" value="1"/>
</dbReference>
<feature type="transmembrane region" description="Helical" evidence="1">
    <location>
        <begin position="94"/>
        <end position="113"/>
    </location>
</feature>
<dbReference type="InterPro" id="IPR012373">
    <property type="entry name" value="Ferrdict_sens_TM"/>
</dbReference>
<keyword evidence="4" id="KW-1185">Reference proteome</keyword>
<evidence type="ECO:0000313" key="4">
    <source>
        <dbReference type="Proteomes" id="UP000261284"/>
    </source>
</evidence>
<accession>A0A3E1NCT7</accession>
<dbReference type="PANTHER" id="PTHR30273">
    <property type="entry name" value="PERIPLASMIC SIGNAL SENSOR AND SIGMA FACTOR ACTIVATOR FECR-RELATED"/>
    <property type="match status" value="1"/>
</dbReference>
<reference evidence="3 4" key="1">
    <citation type="submission" date="2018-08" db="EMBL/GenBank/DDBJ databases">
        <title>Chitinophagaceae sp. K23C18032701, a novel bacterium isolated from forest soil.</title>
        <authorList>
            <person name="Wang C."/>
        </authorList>
    </citation>
    <scope>NUCLEOTIDE SEQUENCE [LARGE SCALE GENOMIC DNA]</scope>
    <source>
        <strain evidence="3 4">K23C18032701</strain>
    </source>
</reference>